<sequence>MKQHKEDPLSMVNPEEVVPFSSEEREKHQKMLYQLHRNTGHGSMENLVRALRARNADPRIVELARSLKCSVCEESARRTPRPRAILEPLPPKWKVVQADSACRSRELEAYMESQGIELDLVPAEAHWRISHVGKAIGSVKHVMNVLAREEPSITPEEAFAAEQAFTEYVYQERLSRAKNSRNYALKDFTPGDLVYVWRVQDKKSVKGTKNGGFTGPARVLAVETRRDPEGNLRRASARETCLEELSQPVDLPWTVTKLTDDLGSHEFENVMDEVPKAIEYEQGLDEETTSDACVWEKDRASMSDVKRGKQGMVEDLGAFMVSQLRRRAVEVSERYLDESELAQMREAKQIEVKKFIGAEALEVLPEHLQPPKSEAMRMRWVLTWKRSSGEKSAKARCVILGYLDPQYVFRQSAAPTMSRTTRQLLLCLASALGFKVYKGDVSGAFLQGRDYKGTAYVIPTEEICSSLNIPPNSVTKLKKACYGLVDAPLEWLLTVSDYLESIGFTRCVSDPCCFKYVVKDRLIGLISRIHGGLKLEDFLVAGWADASGQNRIDGKSTQGLVVGITHRDLLKGSMCPINLVCWQSSKIGRQCRSRGAAESLASIDCEDLLYAVRLQLFEMKGGKIQVRRTAGHVRQIPAVLVTDSTNVYDRLHNEVYVPKGPGRRVALEMLGLKDALTETGLELRWVNSDAQLANSFTKDNEPQQLQRFYQLNQNWRIVEDPAMKSAKNRRKLGIGALDDGILPASAGGHVSS</sequence>
<dbReference type="Pfam" id="PF07727">
    <property type="entry name" value="RVT_2"/>
    <property type="match status" value="1"/>
</dbReference>
<accession>A0A9P1M5U8</accession>
<evidence type="ECO:0000313" key="3">
    <source>
        <dbReference type="EMBL" id="CAL1173125.1"/>
    </source>
</evidence>
<organism evidence="2">
    <name type="scientific">Cladocopium goreaui</name>
    <dbReference type="NCBI Taxonomy" id="2562237"/>
    <lineage>
        <taxon>Eukaryota</taxon>
        <taxon>Sar</taxon>
        <taxon>Alveolata</taxon>
        <taxon>Dinophyceae</taxon>
        <taxon>Suessiales</taxon>
        <taxon>Symbiodiniaceae</taxon>
        <taxon>Cladocopium</taxon>
    </lineage>
</organism>
<name>A0A9P1M5U8_9DINO</name>
<evidence type="ECO:0000313" key="5">
    <source>
        <dbReference type="Proteomes" id="UP001152797"/>
    </source>
</evidence>
<protein>
    <submittedName>
        <fullName evidence="4">Retrovirus-related Pol polyprotein from transposon RE1 (Retro element 1) (AtRE1)</fullName>
    </submittedName>
</protein>
<evidence type="ECO:0000259" key="1">
    <source>
        <dbReference type="Pfam" id="PF07727"/>
    </source>
</evidence>
<dbReference type="AlphaFoldDB" id="A0A9P1M5U8"/>
<dbReference type="InterPro" id="IPR013103">
    <property type="entry name" value="RVT_2"/>
</dbReference>
<proteinExistence type="predicted"/>
<dbReference type="EMBL" id="CAMXCT020006769">
    <property type="protein sequence ID" value="CAL1173125.1"/>
    <property type="molecule type" value="Genomic_DNA"/>
</dbReference>
<reference evidence="2" key="1">
    <citation type="submission" date="2022-10" db="EMBL/GenBank/DDBJ databases">
        <authorList>
            <person name="Chen Y."/>
            <person name="Dougan E. K."/>
            <person name="Chan C."/>
            <person name="Rhodes N."/>
            <person name="Thang M."/>
        </authorList>
    </citation>
    <scope>NUCLEOTIDE SEQUENCE</scope>
</reference>
<dbReference type="Proteomes" id="UP001152797">
    <property type="component" value="Unassembled WGS sequence"/>
</dbReference>
<reference evidence="3" key="2">
    <citation type="submission" date="2024-04" db="EMBL/GenBank/DDBJ databases">
        <authorList>
            <person name="Chen Y."/>
            <person name="Shah S."/>
            <person name="Dougan E. K."/>
            <person name="Thang M."/>
            <person name="Chan C."/>
        </authorList>
    </citation>
    <scope>NUCLEOTIDE SEQUENCE [LARGE SCALE GENOMIC DNA]</scope>
</reference>
<comment type="caution">
    <text evidence="2">The sequence shown here is derived from an EMBL/GenBank/DDBJ whole genome shotgun (WGS) entry which is preliminary data.</text>
</comment>
<keyword evidence="5" id="KW-1185">Reference proteome</keyword>
<gene>
    <name evidence="2" type="ORF">C1SCF055_LOCUS44230</name>
</gene>
<dbReference type="OrthoDB" id="448915at2759"/>
<evidence type="ECO:0000313" key="2">
    <source>
        <dbReference type="EMBL" id="CAI4019750.1"/>
    </source>
</evidence>
<feature type="domain" description="Reverse transcriptase Ty1/copia-type" evidence="1">
    <location>
        <begin position="370"/>
        <end position="510"/>
    </location>
</feature>
<evidence type="ECO:0000313" key="4">
    <source>
        <dbReference type="EMBL" id="CAL4807062.1"/>
    </source>
</evidence>
<dbReference type="EMBL" id="CAMXCT010006769">
    <property type="protein sequence ID" value="CAI4019750.1"/>
    <property type="molecule type" value="Genomic_DNA"/>
</dbReference>
<dbReference type="EMBL" id="CAMXCT030006769">
    <property type="protein sequence ID" value="CAL4807062.1"/>
    <property type="molecule type" value="Genomic_DNA"/>
</dbReference>